<keyword evidence="3 9" id="KW-1003">Cell membrane</keyword>
<dbReference type="EMBL" id="RCIY01000120">
    <property type="protein sequence ID" value="TGG74663.1"/>
    <property type="molecule type" value="Genomic_DNA"/>
</dbReference>
<dbReference type="Gene3D" id="1.20.5.3310">
    <property type="match status" value="1"/>
</dbReference>
<proteinExistence type="inferred from homology"/>
<keyword evidence="8 9" id="KW-0472">Membrane</keyword>
<comment type="function">
    <text evidence="9">Part of the twin-arginine translocation (Tat) system that transports large folded proteins containing a characteristic twin-arginine motif in their signal peptide across membranes. TatA could form the protein-conducting channel of the Tat system.</text>
</comment>
<dbReference type="PANTHER" id="PTHR42982">
    <property type="entry name" value="SEC-INDEPENDENT PROTEIN TRANSLOCASE PROTEIN TATA"/>
    <property type="match status" value="1"/>
</dbReference>
<evidence type="ECO:0000256" key="10">
    <source>
        <dbReference type="SAM" id="MobiDB-lite"/>
    </source>
</evidence>
<gene>
    <name evidence="9" type="primary">tatA</name>
    <name evidence="11" type="ORF">D8771_34245</name>
</gene>
<keyword evidence="6 9" id="KW-1133">Transmembrane helix</keyword>
<name>A0A6C1BVR1_9ACTN</name>
<comment type="caution">
    <text evidence="11">The sequence shown here is derived from an EMBL/GenBank/DDBJ whole genome shotgun (WGS) entry which is preliminary data.</text>
</comment>
<dbReference type="GeneID" id="75185417"/>
<keyword evidence="4 9" id="KW-0812">Transmembrane</keyword>
<keyword evidence="7 9" id="KW-0811">Translocation</keyword>
<evidence type="ECO:0000256" key="8">
    <source>
        <dbReference type="ARBA" id="ARBA00023136"/>
    </source>
</evidence>
<dbReference type="RefSeq" id="WP_016467240.1">
    <property type="nucleotide sequence ID" value="NZ_BBQG01000010.1"/>
</dbReference>
<sequence>MFGLSELALVLIVVVLVLGAKKLPELARSAGKAARILKSERKAMKEENASRPVPGAKAQAPHVVTGRVVERDTPHERS</sequence>
<comment type="similarity">
    <text evidence="9">Belongs to the TatA/E family.</text>
</comment>
<keyword evidence="5 9" id="KW-0653">Protein transport</keyword>
<dbReference type="InterPro" id="IPR003369">
    <property type="entry name" value="TatA/B/E"/>
</dbReference>
<evidence type="ECO:0000313" key="12">
    <source>
        <dbReference type="Proteomes" id="UP000298111"/>
    </source>
</evidence>
<dbReference type="GO" id="GO:0008320">
    <property type="term" value="F:protein transmembrane transporter activity"/>
    <property type="evidence" value="ECO:0007669"/>
    <property type="project" value="UniProtKB-UniRule"/>
</dbReference>
<dbReference type="PANTHER" id="PTHR42982:SF8">
    <property type="entry name" value="SEC-INDEPENDENT PROTEIN TRANSLOCASE PROTEIN TATA"/>
    <property type="match status" value="1"/>
</dbReference>
<feature type="compositionally biased region" description="Basic and acidic residues" evidence="10">
    <location>
        <begin position="68"/>
        <end position="78"/>
    </location>
</feature>
<dbReference type="GO" id="GO:0043953">
    <property type="term" value="P:protein transport by the Tat complex"/>
    <property type="evidence" value="ECO:0007669"/>
    <property type="project" value="UniProtKB-UniRule"/>
</dbReference>
<evidence type="ECO:0000256" key="9">
    <source>
        <dbReference type="HAMAP-Rule" id="MF_00236"/>
    </source>
</evidence>
<dbReference type="InterPro" id="IPR006312">
    <property type="entry name" value="TatA/E"/>
</dbReference>
<evidence type="ECO:0000256" key="5">
    <source>
        <dbReference type="ARBA" id="ARBA00022927"/>
    </source>
</evidence>
<dbReference type="GO" id="GO:0033281">
    <property type="term" value="C:TAT protein transport complex"/>
    <property type="evidence" value="ECO:0007669"/>
    <property type="project" value="UniProtKB-UniRule"/>
</dbReference>
<evidence type="ECO:0000256" key="3">
    <source>
        <dbReference type="ARBA" id="ARBA00022475"/>
    </source>
</evidence>
<comment type="subunit">
    <text evidence="9">The Tat system comprises two distinct complexes: a TatABC complex, containing multiple copies of TatA, TatB and TatC subunits, and a separate TatA complex, containing only TatA subunits. Substrates initially bind to the TatABC complex, which probably triggers association of the separate TatA complex to form the active translocon.</text>
</comment>
<dbReference type="HAMAP" id="MF_00236">
    <property type="entry name" value="TatA_E"/>
    <property type="match status" value="1"/>
</dbReference>
<keyword evidence="2 9" id="KW-0813">Transport</keyword>
<evidence type="ECO:0000256" key="6">
    <source>
        <dbReference type="ARBA" id="ARBA00022989"/>
    </source>
</evidence>
<dbReference type="AlphaFoldDB" id="A0A6C1BVR1"/>
<organism evidence="11 12">
    <name type="scientific">Streptomyces albus</name>
    <dbReference type="NCBI Taxonomy" id="1888"/>
    <lineage>
        <taxon>Bacteria</taxon>
        <taxon>Bacillati</taxon>
        <taxon>Actinomycetota</taxon>
        <taxon>Actinomycetes</taxon>
        <taxon>Kitasatosporales</taxon>
        <taxon>Streptomycetaceae</taxon>
        <taxon>Streptomyces</taxon>
    </lineage>
</organism>
<protein>
    <recommendedName>
        <fullName evidence="9">Sec-independent protein translocase protein TatA</fullName>
    </recommendedName>
</protein>
<evidence type="ECO:0000256" key="7">
    <source>
        <dbReference type="ARBA" id="ARBA00023010"/>
    </source>
</evidence>
<evidence type="ECO:0000313" key="11">
    <source>
        <dbReference type="EMBL" id="TGG74663.1"/>
    </source>
</evidence>
<evidence type="ECO:0000256" key="1">
    <source>
        <dbReference type="ARBA" id="ARBA00004162"/>
    </source>
</evidence>
<comment type="subcellular location">
    <subcellularLocation>
        <location evidence="1 9">Cell membrane</location>
        <topology evidence="1 9">Single-pass membrane protein</topology>
    </subcellularLocation>
</comment>
<dbReference type="Proteomes" id="UP000298111">
    <property type="component" value="Unassembled WGS sequence"/>
</dbReference>
<evidence type="ECO:0000256" key="2">
    <source>
        <dbReference type="ARBA" id="ARBA00022448"/>
    </source>
</evidence>
<reference evidence="11 12" key="1">
    <citation type="submission" date="2018-10" db="EMBL/GenBank/DDBJ databases">
        <title>Isolation of pseudouridimycin from Streptomyces albus DSM 40763.</title>
        <authorList>
            <person name="Rosenqvist P."/>
            <person name="Metsae-Ketelae M."/>
            <person name="Virta P."/>
        </authorList>
    </citation>
    <scope>NUCLEOTIDE SEQUENCE [LARGE SCALE GENOMIC DNA]</scope>
    <source>
        <strain evidence="11 12">DSM 40763</strain>
    </source>
</reference>
<dbReference type="Pfam" id="PF02416">
    <property type="entry name" value="TatA_B_E"/>
    <property type="match status" value="1"/>
</dbReference>
<evidence type="ECO:0000256" key="4">
    <source>
        <dbReference type="ARBA" id="ARBA00022692"/>
    </source>
</evidence>
<accession>A0A6C1BVR1</accession>
<feature type="region of interest" description="Disordered" evidence="10">
    <location>
        <begin position="41"/>
        <end position="78"/>
    </location>
</feature>